<keyword evidence="1" id="KW-1133">Transmembrane helix</keyword>
<keyword evidence="3" id="KW-1185">Reference proteome</keyword>
<evidence type="ECO:0000313" key="3">
    <source>
        <dbReference type="Proteomes" id="UP000838324"/>
    </source>
</evidence>
<keyword evidence="1" id="KW-0812">Transmembrane</keyword>
<protein>
    <recommendedName>
        <fullName evidence="4">Pilus assembly protein</fullName>
    </recommendedName>
</protein>
<organism evidence="2 3">
    <name type="scientific">Paenibacillus auburnensis</name>
    <dbReference type="NCBI Taxonomy" id="2905649"/>
    <lineage>
        <taxon>Bacteria</taxon>
        <taxon>Bacillati</taxon>
        <taxon>Bacillota</taxon>
        <taxon>Bacilli</taxon>
        <taxon>Bacillales</taxon>
        <taxon>Paenibacillaceae</taxon>
        <taxon>Paenibacillus</taxon>
    </lineage>
</organism>
<accession>A0ABN8GXG5</accession>
<feature type="transmembrane region" description="Helical" evidence="1">
    <location>
        <begin position="21"/>
        <end position="43"/>
    </location>
</feature>
<dbReference type="Proteomes" id="UP000838324">
    <property type="component" value="Unassembled WGS sequence"/>
</dbReference>
<reference evidence="2" key="1">
    <citation type="submission" date="2022-01" db="EMBL/GenBank/DDBJ databases">
        <authorList>
            <person name="Criscuolo A."/>
        </authorList>
    </citation>
    <scope>NUCLEOTIDE SEQUENCE</scope>
    <source>
        <strain evidence="2">CIP111892</strain>
    </source>
</reference>
<proteinExistence type="predicted"/>
<sequence length="345" mass="37247">MKRWYQRRCKHQDEGSMVVEAAMVLPMFILFVLFLIFIVQMTLYSTALQSTASDTVKMISTHIYPAALASQKWGEQNSVIADPAGAGGNSGNAGGAADGTTAGAAAGSTLSSGKWGIPRLSLTEWSDSYAADLPAPVDEWVRSAVQRAEGPLQELQAEASQSVLDLALKPLVKPYMATDWLEYDRLHISNVTVPELKNGTRPYFGLVVSYELPMKVPFLNRSIVLEASAVERLWIGNTDAAGQNGNAGEAGEHGSIVILDKPNPGVANHQGRIRVKVPPGASANLSIFYKSGQSTAKYLGWKQADEAGYIEWEWKIGVNTTPGSWPFVITLDDGTSLEATFTVVK</sequence>
<dbReference type="RefSeq" id="WP_236336239.1">
    <property type="nucleotide sequence ID" value="NZ_CAKMMG010000008.1"/>
</dbReference>
<evidence type="ECO:0000313" key="2">
    <source>
        <dbReference type="EMBL" id="CAH1217300.1"/>
    </source>
</evidence>
<evidence type="ECO:0000256" key="1">
    <source>
        <dbReference type="SAM" id="Phobius"/>
    </source>
</evidence>
<keyword evidence="1" id="KW-0472">Membrane</keyword>
<name>A0ABN8GXG5_9BACL</name>
<gene>
    <name evidence="2" type="ORF">PAECIP111892_04387</name>
</gene>
<dbReference type="EMBL" id="CAKMMG010000008">
    <property type="protein sequence ID" value="CAH1217300.1"/>
    <property type="molecule type" value="Genomic_DNA"/>
</dbReference>
<evidence type="ECO:0008006" key="4">
    <source>
        <dbReference type="Google" id="ProtNLM"/>
    </source>
</evidence>
<comment type="caution">
    <text evidence="2">The sequence shown here is derived from an EMBL/GenBank/DDBJ whole genome shotgun (WGS) entry which is preliminary data.</text>
</comment>